<accession>A0A8F6TZ63</accession>
<evidence type="ECO:0000313" key="5">
    <source>
        <dbReference type="Proteomes" id="UP000825009"/>
    </source>
</evidence>
<dbReference type="PANTHER" id="PTHR44591">
    <property type="entry name" value="STRESS RESPONSE REGULATOR PROTEIN 1"/>
    <property type="match status" value="1"/>
</dbReference>
<evidence type="ECO:0000256" key="1">
    <source>
        <dbReference type="ARBA" id="ARBA00022553"/>
    </source>
</evidence>
<name>A0A8F6TZ63_9RHOB</name>
<dbReference type="PANTHER" id="PTHR44591:SF3">
    <property type="entry name" value="RESPONSE REGULATORY DOMAIN-CONTAINING PROTEIN"/>
    <property type="match status" value="1"/>
</dbReference>
<dbReference type="EMBL" id="CP079194">
    <property type="protein sequence ID" value="QXT40623.1"/>
    <property type="molecule type" value="Genomic_DNA"/>
</dbReference>
<dbReference type="InterPro" id="IPR001789">
    <property type="entry name" value="Sig_transdc_resp-reg_receiver"/>
</dbReference>
<evidence type="ECO:0000313" key="4">
    <source>
        <dbReference type="EMBL" id="QXT40623.1"/>
    </source>
</evidence>
<dbReference type="RefSeq" id="WP_219003935.1">
    <property type="nucleotide sequence ID" value="NZ_CP079194.1"/>
</dbReference>
<feature type="domain" description="Response regulatory" evidence="3">
    <location>
        <begin position="7"/>
        <end position="124"/>
    </location>
</feature>
<keyword evidence="1 2" id="KW-0597">Phosphoprotein</keyword>
<dbReference type="AlphaFoldDB" id="A0A8F6TZ63"/>
<dbReference type="InterPro" id="IPR050595">
    <property type="entry name" value="Bact_response_regulator"/>
</dbReference>
<dbReference type="PROSITE" id="PS50110">
    <property type="entry name" value="RESPONSE_REGULATORY"/>
    <property type="match status" value="1"/>
</dbReference>
<gene>
    <name evidence="4" type="ORF">KYE46_05125</name>
</gene>
<reference evidence="4 5" key="1">
    <citation type="submission" date="2021-07" db="EMBL/GenBank/DDBJ databases">
        <title>A novel Jannaschia species isolated from marine dinoflagellate Ceratoperidinium margalefii.</title>
        <authorList>
            <person name="Jiang Y."/>
            <person name="Li Z."/>
        </authorList>
    </citation>
    <scope>NUCLEOTIDE SEQUENCE [LARGE SCALE GENOMIC DNA]</scope>
    <source>
        <strain evidence="4 5">J12C1-MA-4</strain>
    </source>
</reference>
<sequence length="134" mass="14911">MQNATPKILHVDDDLDILEISRMALETVGDLAITQCSSGFKAVEIAPEWQPDLFLLDVMMPEIDGIETLQALRKVPGFDETPAIFMTAKSSPDDIEMLMRHGALSVIKKPFDPLTLADEIVELWRNAMKDRAAS</sequence>
<evidence type="ECO:0000256" key="2">
    <source>
        <dbReference type="PROSITE-ProRule" id="PRU00169"/>
    </source>
</evidence>
<proteinExistence type="predicted"/>
<evidence type="ECO:0000259" key="3">
    <source>
        <dbReference type="PROSITE" id="PS50110"/>
    </source>
</evidence>
<protein>
    <submittedName>
        <fullName evidence="4">Response regulator</fullName>
    </submittedName>
</protein>
<dbReference type="KEGG" id="gce:KYE46_05125"/>
<dbReference type="Proteomes" id="UP000825009">
    <property type="component" value="Chromosome"/>
</dbReference>
<dbReference type="GO" id="GO:0000160">
    <property type="term" value="P:phosphorelay signal transduction system"/>
    <property type="evidence" value="ECO:0007669"/>
    <property type="project" value="InterPro"/>
</dbReference>
<feature type="modified residue" description="4-aspartylphosphate" evidence="2">
    <location>
        <position position="57"/>
    </location>
</feature>
<organism evidence="4 5">
    <name type="scientific">Gymnodinialimonas ceratoperidinii</name>
    <dbReference type="NCBI Taxonomy" id="2856823"/>
    <lineage>
        <taxon>Bacteria</taxon>
        <taxon>Pseudomonadati</taxon>
        <taxon>Pseudomonadota</taxon>
        <taxon>Alphaproteobacteria</taxon>
        <taxon>Rhodobacterales</taxon>
        <taxon>Paracoccaceae</taxon>
        <taxon>Gymnodinialimonas</taxon>
    </lineage>
</organism>
<dbReference type="Pfam" id="PF00072">
    <property type="entry name" value="Response_reg"/>
    <property type="match status" value="1"/>
</dbReference>
<dbReference type="SMART" id="SM00448">
    <property type="entry name" value="REC"/>
    <property type="match status" value="1"/>
</dbReference>
<keyword evidence="5" id="KW-1185">Reference proteome</keyword>